<proteinExistence type="predicted"/>
<comment type="caution">
    <text evidence="1">The sequence shown here is derived from an EMBL/GenBank/DDBJ whole genome shotgun (WGS) entry which is preliminary data.</text>
</comment>
<sequence>MSRYVNDKIETIIDTEFNEIEYHCDAIYYIIVKYC</sequence>
<accession>W1Y8G0</accession>
<name>W1Y8G0_9ZZZZ</name>
<gene>
    <name evidence="1" type="ORF">Q604_UNBC07846G0001</name>
</gene>
<dbReference type="EMBL" id="AZMM01007846">
    <property type="protein sequence ID" value="ETJ37980.1"/>
    <property type="molecule type" value="Genomic_DNA"/>
</dbReference>
<protein>
    <submittedName>
        <fullName evidence="1">Uncharacterized protein</fullName>
    </submittedName>
</protein>
<reference evidence="1" key="1">
    <citation type="submission" date="2013-12" db="EMBL/GenBank/DDBJ databases">
        <title>A Varibaculum cambriense genome reconstructed from a premature infant gut community with otherwise low bacterial novelty that shifts toward anaerobic metabolism during the third week of life.</title>
        <authorList>
            <person name="Brown C.T."/>
            <person name="Sharon I."/>
            <person name="Thomas B.C."/>
            <person name="Castelle C.J."/>
            <person name="Morowitz M.J."/>
            <person name="Banfield J.F."/>
        </authorList>
    </citation>
    <scope>NUCLEOTIDE SEQUENCE</scope>
</reference>
<dbReference type="AlphaFoldDB" id="W1Y8G0"/>
<evidence type="ECO:0000313" key="1">
    <source>
        <dbReference type="EMBL" id="ETJ37980.1"/>
    </source>
</evidence>
<organism evidence="1">
    <name type="scientific">human gut metagenome</name>
    <dbReference type="NCBI Taxonomy" id="408170"/>
    <lineage>
        <taxon>unclassified sequences</taxon>
        <taxon>metagenomes</taxon>
        <taxon>organismal metagenomes</taxon>
    </lineage>
</organism>